<feature type="region of interest" description="Disordered" evidence="1">
    <location>
        <begin position="201"/>
        <end position="228"/>
    </location>
</feature>
<keyword evidence="3" id="KW-1185">Reference proteome</keyword>
<sequence>MIIRGKQLVALLLFIILPTCIWAQSKQQQNNDKELLAKAIDYYQGSKYHEALLFFEQLNSRYVLNPRFKAYMAVCYYHDNDFKKTTETLDTLLHSLTVFAPREQAVYYFINAESHFQEQNYKQALTNFEQGLPLSDNKEKGYIYYRIGFCHLFNEEWQLALNAFEQSLKSYNDNNLPNIHEQQTLNMILGCQEKLKPTMEIVPDTLPQTPKSEGSKSSQSDVERQKEE</sequence>
<comment type="caution">
    <text evidence="2">The sequence shown here is derived from an EMBL/GenBank/DDBJ whole genome shotgun (WGS) entry which is preliminary data.</text>
</comment>
<evidence type="ECO:0000256" key="1">
    <source>
        <dbReference type="SAM" id="MobiDB-lite"/>
    </source>
</evidence>
<evidence type="ECO:0000313" key="2">
    <source>
        <dbReference type="EMBL" id="MBW4770113.1"/>
    </source>
</evidence>
<protein>
    <recommendedName>
        <fullName evidence="4">Tetratricopeptide repeat protein</fullName>
    </recommendedName>
</protein>
<dbReference type="SMART" id="SM00028">
    <property type="entry name" value="TPR"/>
    <property type="match status" value="2"/>
</dbReference>
<organism evidence="2 3">
    <name type="scientific">Hoylesella nanceiensis</name>
    <dbReference type="NCBI Taxonomy" id="425941"/>
    <lineage>
        <taxon>Bacteria</taxon>
        <taxon>Pseudomonadati</taxon>
        <taxon>Bacteroidota</taxon>
        <taxon>Bacteroidia</taxon>
        <taxon>Bacteroidales</taxon>
        <taxon>Prevotellaceae</taxon>
        <taxon>Hoylesella</taxon>
    </lineage>
</organism>
<reference evidence="2 3" key="1">
    <citation type="submission" date="2021-07" db="EMBL/GenBank/DDBJ databases">
        <title>Genomic diversity and antimicrobial resistance of Prevotella spp. isolated from chronic lung disease airways.</title>
        <authorList>
            <person name="Webb K.A."/>
            <person name="Olagoke O.S."/>
            <person name="Baird T."/>
            <person name="Neill J."/>
            <person name="Pham A."/>
            <person name="Wells T.J."/>
            <person name="Ramsay K.A."/>
            <person name="Bell S.C."/>
            <person name="Sarovich D.S."/>
            <person name="Price E.P."/>
        </authorList>
    </citation>
    <scope>NUCLEOTIDE SEQUENCE [LARGE SCALE GENOMIC DNA]</scope>
    <source>
        <strain evidence="2 3">SCHI0011.S.12</strain>
    </source>
</reference>
<dbReference type="Proteomes" id="UP000788426">
    <property type="component" value="Unassembled WGS sequence"/>
</dbReference>
<dbReference type="EMBL" id="JAHXCT010000008">
    <property type="protein sequence ID" value="MBW4770113.1"/>
    <property type="molecule type" value="Genomic_DNA"/>
</dbReference>
<dbReference type="InterPro" id="IPR019734">
    <property type="entry name" value="TPR_rpt"/>
</dbReference>
<gene>
    <name evidence="2" type="ORF">KZO38_10155</name>
</gene>
<evidence type="ECO:0000313" key="3">
    <source>
        <dbReference type="Proteomes" id="UP000788426"/>
    </source>
</evidence>
<feature type="compositionally biased region" description="Polar residues" evidence="1">
    <location>
        <begin position="206"/>
        <end position="220"/>
    </location>
</feature>
<evidence type="ECO:0008006" key="4">
    <source>
        <dbReference type="Google" id="ProtNLM"/>
    </source>
</evidence>
<accession>A0ABS6YEU6</accession>
<proteinExistence type="predicted"/>
<name>A0ABS6YEU6_9BACT</name>
<dbReference type="RefSeq" id="WP_219482352.1">
    <property type="nucleotide sequence ID" value="NZ_JAHXCT010000008.1"/>
</dbReference>